<dbReference type="PANTHER" id="PTHR44520:SF2">
    <property type="entry name" value="RESPONSE REGULATOR RCP1"/>
    <property type="match status" value="1"/>
</dbReference>
<evidence type="ECO:0000313" key="3">
    <source>
        <dbReference type="EMBL" id="MBW7467386.1"/>
    </source>
</evidence>
<dbReference type="InterPro" id="IPR001789">
    <property type="entry name" value="Sig_transdc_resp-reg_receiver"/>
</dbReference>
<dbReference type="PANTHER" id="PTHR44520">
    <property type="entry name" value="RESPONSE REGULATOR RCP1-RELATED"/>
    <property type="match status" value="1"/>
</dbReference>
<evidence type="ECO:0000313" key="4">
    <source>
        <dbReference type="Proteomes" id="UP000813018"/>
    </source>
</evidence>
<protein>
    <submittedName>
        <fullName evidence="3">Response regulator</fullName>
    </submittedName>
</protein>
<dbReference type="Proteomes" id="UP000813018">
    <property type="component" value="Unassembled WGS sequence"/>
</dbReference>
<name>A0ABS7CUN6_9BACT</name>
<evidence type="ECO:0000259" key="2">
    <source>
        <dbReference type="PROSITE" id="PS50110"/>
    </source>
</evidence>
<gene>
    <name evidence="3" type="ORF">K0O23_09915</name>
</gene>
<accession>A0ABS7CUN6</accession>
<dbReference type="InterPro" id="IPR052893">
    <property type="entry name" value="TCS_response_regulator"/>
</dbReference>
<evidence type="ECO:0000256" key="1">
    <source>
        <dbReference type="PROSITE-ProRule" id="PRU00169"/>
    </source>
</evidence>
<dbReference type="InterPro" id="IPR011006">
    <property type="entry name" value="CheY-like_superfamily"/>
</dbReference>
<dbReference type="PROSITE" id="PS50110">
    <property type="entry name" value="RESPONSE_REGULATORY"/>
    <property type="match status" value="1"/>
</dbReference>
<dbReference type="SMART" id="SM00448">
    <property type="entry name" value="REC"/>
    <property type="match status" value="1"/>
</dbReference>
<proteinExistence type="predicted"/>
<sequence>MKIYIIDDDHLSIFLTENMLLLEYPTLEIRTYLSAHEVLSALGTEGSDSYPDIVFLDLNMPAMDGWGFLDELKQLHPEIKNRCRIFVLTSSLSLADSERSKDYAIVSGLIHKPLHQLDIKLVFQQKTIN</sequence>
<dbReference type="Pfam" id="PF00072">
    <property type="entry name" value="Response_reg"/>
    <property type="match status" value="1"/>
</dbReference>
<dbReference type="Gene3D" id="3.40.50.2300">
    <property type="match status" value="1"/>
</dbReference>
<dbReference type="RefSeq" id="WP_219877260.1">
    <property type="nucleotide sequence ID" value="NZ_JAHYXK010000006.1"/>
</dbReference>
<reference evidence="3 4" key="1">
    <citation type="journal article" date="2016" name="Int. J. Syst. Evol. Microbiol.">
        <title>Pontibacter aydingkolensis sp. nov., isolated from soil of a salt lake.</title>
        <authorList>
            <person name="Osman G."/>
            <person name="Zhang T."/>
            <person name="Lou K."/>
            <person name="Gao Y."/>
            <person name="Chang W."/>
            <person name="Lin Q."/>
            <person name="Yang H.M."/>
            <person name="Huo X.D."/>
            <person name="Wang N."/>
        </authorList>
    </citation>
    <scope>NUCLEOTIDE SEQUENCE [LARGE SCALE GENOMIC DNA]</scope>
    <source>
        <strain evidence="3 4">KACC 19255</strain>
    </source>
</reference>
<comment type="caution">
    <text evidence="3">The sequence shown here is derived from an EMBL/GenBank/DDBJ whole genome shotgun (WGS) entry which is preliminary data.</text>
</comment>
<dbReference type="SUPFAM" id="SSF52172">
    <property type="entry name" value="CheY-like"/>
    <property type="match status" value="1"/>
</dbReference>
<dbReference type="EMBL" id="JAHYXK010000006">
    <property type="protein sequence ID" value="MBW7467386.1"/>
    <property type="molecule type" value="Genomic_DNA"/>
</dbReference>
<keyword evidence="4" id="KW-1185">Reference proteome</keyword>
<feature type="domain" description="Response regulatory" evidence="2">
    <location>
        <begin position="2"/>
        <end position="127"/>
    </location>
</feature>
<organism evidence="3 4">
    <name type="scientific">Pontibacter aydingkolensis</name>
    <dbReference type="NCBI Taxonomy" id="1911536"/>
    <lineage>
        <taxon>Bacteria</taxon>
        <taxon>Pseudomonadati</taxon>
        <taxon>Bacteroidota</taxon>
        <taxon>Cytophagia</taxon>
        <taxon>Cytophagales</taxon>
        <taxon>Hymenobacteraceae</taxon>
        <taxon>Pontibacter</taxon>
    </lineage>
</organism>
<keyword evidence="1" id="KW-0597">Phosphoprotein</keyword>
<feature type="modified residue" description="4-aspartylphosphate" evidence="1">
    <location>
        <position position="57"/>
    </location>
</feature>